<comment type="caution">
    <text evidence="12">The sequence shown here is derived from an EMBL/GenBank/DDBJ whole genome shotgun (WGS) entry which is preliminary data.</text>
</comment>
<keyword evidence="6" id="KW-0521">NADP</keyword>
<keyword evidence="9" id="KW-0198">Cysteine biosynthesis</keyword>
<reference evidence="12" key="1">
    <citation type="journal article" date="2021" name="Front. Microbiol.">
        <title>Comprehensive Comparative Genomics and Phenotyping of Methylobacterium Species.</title>
        <authorList>
            <person name="Alessa O."/>
            <person name="Ogura Y."/>
            <person name="Fujitani Y."/>
            <person name="Takami H."/>
            <person name="Hayashi T."/>
            <person name="Sahin N."/>
            <person name="Tani A."/>
        </authorList>
    </citation>
    <scope>NUCLEOTIDE SEQUENCE</scope>
    <source>
        <strain evidence="12">LMG 23639</strain>
    </source>
</reference>
<evidence type="ECO:0000313" key="13">
    <source>
        <dbReference type="Proteomes" id="UP001055102"/>
    </source>
</evidence>
<evidence type="ECO:0000256" key="2">
    <source>
        <dbReference type="ARBA" id="ARBA00001974"/>
    </source>
</evidence>
<keyword evidence="7" id="KW-0813">Transport</keyword>
<dbReference type="SUPFAM" id="SSF52218">
    <property type="entry name" value="Flavoproteins"/>
    <property type="match status" value="1"/>
</dbReference>
<evidence type="ECO:0000259" key="10">
    <source>
        <dbReference type="PROSITE" id="PS50902"/>
    </source>
</evidence>
<keyword evidence="3" id="KW-0285">Flavoprotein</keyword>
<feature type="domain" description="Flavodoxin-like" evidence="10">
    <location>
        <begin position="68"/>
        <end position="206"/>
    </location>
</feature>
<evidence type="ECO:0000256" key="4">
    <source>
        <dbReference type="ARBA" id="ARBA00022643"/>
    </source>
</evidence>
<dbReference type="InterPro" id="IPR023173">
    <property type="entry name" value="NADPH_Cyt_P450_Rdtase_alpha"/>
</dbReference>
<keyword evidence="5" id="KW-0274">FAD</keyword>
<evidence type="ECO:0000256" key="7">
    <source>
        <dbReference type="ARBA" id="ARBA00022982"/>
    </source>
</evidence>
<dbReference type="InterPro" id="IPR003097">
    <property type="entry name" value="CysJ-like_FAD-binding"/>
</dbReference>
<evidence type="ECO:0000256" key="1">
    <source>
        <dbReference type="ARBA" id="ARBA00001917"/>
    </source>
</evidence>
<dbReference type="PRINTS" id="PR00369">
    <property type="entry name" value="FLAVODOXIN"/>
</dbReference>
<dbReference type="Pfam" id="PF00258">
    <property type="entry name" value="Flavodoxin_1"/>
    <property type="match status" value="1"/>
</dbReference>
<keyword evidence="7" id="KW-0249">Electron transport</keyword>
<comment type="cofactor">
    <cofactor evidence="1">
        <name>FMN</name>
        <dbReference type="ChEBI" id="CHEBI:58210"/>
    </cofactor>
</comment>
<keyword evidence="4" id="KW-0288">FMN</keyword>
<evidence type="ECO:0000313" key="12">
    <source>
        <dbReference type="EMBL" id="GJE08272.1"/>
    </source>
</evidence>
<dbReference type="InterPro" id="IPR008254">
    <property type="entry name" value="Flavodoxin/NO_synth"/>
</dbReference>
<feature type="domain" description="FAD-binding FR-type" evidence="11">
    <location>
        <begin position="237"/>
        <end position="441"/>
    </location>
</feature>
<dbReference type="PROSITE" id="PS51384">
    <property type="entry name" value="FAD_FR"/>
    <property type="match status" value="1"/>
</dbReference>
<dbReference type="Proteomes" id="UP001055102">
    <property type="component" value="Unassembled WGS sequence"/>
</dbReference>
<dbReference type="CDD" id="cd06199">
    <property type="entry name" value="SiR"/>
    <property type="match status" value="1"/>
</dbReference>
<dbReference type="InterPro" id="IPR029039">
    <property type="entry name" value="Flavoprotein-like_sf"/>
</dbReference>
<dbReference type="SUPFAM" id="SSF63380">
    <property type="entry name" value="Riboflavin synthase domain-like"/>
    <property type="match status" value="1"/>
</dbReference>
<dbReference type="PRINTS" id="PR00371">
    <property type="entry name" value="FPNCR"/>
</dbReference>
<keyword evidence="9" id="KW-0028">Amino-acid biosynthesis</keyword>
<dbReference type="Pfam" id="PF00175">
    <property type="entry name" value="NAD_binding_1"/>
    <property type="match status" value="1"/>
</dbReference>
<proteinExistence type="predicted"/>
<dbReference type="InterPro" id="IPR017927">
    <property type="entry name" value="FAD-bd_FR_type"/>
</dbReference>
<dbReference type="InterPro" id="IPR001094">
    <property type="entry name" value="Flavdoxin-like"/>
</dbReference>
<dbReference type="Gene3D" id="1.20.990.10">
    <property type="entry name" value="NADPH-cytochrome p450 Reductase, Chain A, domain 3"/>
    <property type="match status" value="1"/>
</dbReference>
<dbReference type="Gene3D" id="3.40.50.360">
    <property type="match status" value="1"/>
</dbReference>
<dbReference type="InterPro" id="IPR039261">
    <property type="entry name" value="FNR_nucleotide-bd"/>
</dbReference>
<dbReference type="InterPro" id="IPR017938">
    <property type="entry name" value="Riboflavin_synthase-like_b-brl"/>
</dbReference>
<evidence type="ECO:0000259" key="11">
    <source>
        <dbReference type="PROSITE" id="PS51384"/>
    </source>
</evidence>
<dbReference type="PANTHER" id="PTHR19384">
    <property type="entry name" value="NITRIC OXIDE SYNTHASE-RELATED"/>
    <property type="match status" value="1"/>
</dbReference>
<dbReference type="Gene3D" id="3.40.50.80">
    <property type="entry name" value="Nucleotide-binding domain of ferredoxin-NADP reductase (FNR) module"/>
    <property type="match status" value="1"/>
</dbReference>
<dbReference type="EMBL" id="BPQR01000069">
    <property type="protein sequence ID" value="GJE08272.1"/>
    <property type="molecule type" value="Genomic_DNA"/>
</dbReference>
<accession>A0ABQ4SZI4</accession>
<protein>
    <submittedName>
        <fullName evidence="12">Sulfite reductase [NADPH] flavoprotein alpha-component</fullName>
    </submittedName>
</protein>
<dbReference type="InterPro" id="IPR001709">
    <property type="entry name" value="Flavoprot_Pyr_Nucl_cyt_Rdtase"/>
</dbReference>
<dbReference type="Gene3D" id="2.40.30.10">
    <property type="entry name" value="Translation factors"/>
    <property type="match status" value="1"/>
</dbReference>
<evidence type="ECO:0000256" key="5">
    <source>
        <dbReference type="ARBA" id="ARBA00022827"/>
    </source>
</evidence>
<dbReference type="SUPFAM" id="SSF52343">
    <property type="entry name" value="Ferredoxin reductase-like, C-terminal NADP-linked domain"/>
    <property type="match status" value="1"/>
</dbReference>
<evidence type="ECO:0000256" key="3">
    <source>
        <dbReference type="ARBA" id="ARBA00022630"/>
    </source>
</evidence>
<sequence length="592" mass="63527">MVALMSSSSLIPRTAPFGDRERDSLNIALAAATPIQRAWLAGFLAGLDASAGPAVAAPAAQAKAAQPLTIVYASESGNCERLASDVAKLARKQGFKPKVVDFADLDLATLPKAGRLVAIAATWGEGEPPARAVCAYNALMGDEAPRLDGVPFGVLALGDTSYVEFCAIGKALDARFEALGGKRAYDRADLDLDFETGAADWIKGALKALAPEPGADNVVAVDFGRGAADDSDGTPNLGPVEAEVIEHVNLNSSRSDKETIHLALSFEDGAPPYEPGDSLEIFPENDPALVEDILKAAGLSGDDALRRALLAERDITTLSAATVERFVKATGHAEAARLIESGEVRAWIEGRQLVDLLETYAAPLTAEHLTSVTRPLPPRAYSIASSRKEVGDEVHLAIAAVRYETHGKARSGVASVHVADRIRDGARLKVRVKPNRHFRLPSDPATDIIMVGPGTGVAPFRAFVQERRAAEATGRSWLFFGDRHFTHDFLYQLEWQEALEDRSLTRIDVAFSRDQPEKIYVQNRIDENAAELVAWLDGGAHLYVCGDAKQMAKDVRAAVVRAFVSAKGLSEADAEAHVAGLERAHRYQQDVY</sequence>
<gene>
    <name evidence="12" type="primary">cysJ</name>
    <name evidence="12" type="ORF">AOPFMNJM_3608</name>
</gene>
<dbReference type="Pfam" id="PF00667">
    <property type="entry name" value="FAD_binding_1"/>
    <property type="match status" value="2"/>
</dbReference>
<keyword evidence="13" id="KW-1185">Reference proteome</keyword>
<dbReference type="PANTHER" id="PTHR19384:SF128">
    <property type="entry name" value="NADPH OXIDOREDUCTASE A"/>
    <property type="match status" value="1"/>
</dbReference>
<organism evidence="12 13">
    <name type="scientific">Methylobacterium jeotgali</name>
    <dbReference type="NCBI Taxonomy" id="381630"/>
    <lineage>
        <taxon>Bacteria</taxon>
        <taxon>Pseudomonadati</taxon>
        <taxon>Pseudomonadota</taxon>
        <taxon>Alphaproteobacteria</taxon>
        <taxon>Hyphomicrobiales</taxon>
        <taxon>Methylobacteriaceae</taxon>
        <taxon>Methylobacterium</taxon>
    </lineage>
</organism>
<evidence type="ECO:0000256" key="8">
    <source>
        <dbReference type="ARBA" id="ARBA00023002"/>
    </source>
</evidence>
<dbReference type="PROSITE" id="PS50902">
    <property type="entry name" value="FLAVODOXIN_LIKE"/>
    <property type="match status" value="1"/>
</dbReference>
<dbReference type="InterPro" id="IPR001433">
    <property type="entry name" value="OxRdtase_FAD/NAD-bd"/>
</dbReference>
<name>A0ABQ4SZI4_9HYPH</name>
<keyword evidence="8" id="KW-0560">Oxidoreductase</keyword>
<evidence type="ECO:0000256" key="6">
    <source>
        <dbReference type="ARBA" id="ARBA00022857"/>
    </source>
</evidence>
<evidence type="ECO:0000256" key="9">
    <source>
        <dbReference type="ARBA" id="ARBA00023192"/>
    </source>
</evidence>
<comment type="cofactor">
    <cofactor evidence="2">
        <name>FAD</name>
        <dbReference type="ChEBI" id="CHEBI:57692"/>
    </cofactor>
</comment>
<reference evidence="12" key="2">
    <citation type="submission" date="2021-08" db="EMBL/GenBank/DDBJ databases">
        <authorList>
            <person name="Tani A."/>
            <person name="Ola A."/>
            <person name="Ogura Y."/>
            <person name="Katsura K."/>
            <person name="Hayashi T."/>
        </authorList>
    </citation>
    <scope>NUCLEOTIDE SEQUENCE</scope>
    <source>
        <strain evidence="12">LMG 23639</strain>
    </source>
</reference>